<reference evidence="3" key="1">
    <citation type="journal article" date="2019" name="Int. J. Syst. Evol. Microbiol.">
        <title>The Global Catalogue of Microorganisms (GCM) 10K type strain sequencing project: providing services to taxonomists for standard genome sequencing and annotation.</title>
        <authorList>
            <consortium name="The Broad Institute Genomics Platform"/>
            <consortium name="The Broad Institute Genome Sequencing Center for Infectious Disease"/>
            <person name="Wu L."/>
            <person name="Ma J."/>
        </authorList>
    </citation>
    <scope>NUCLEOTIDE SEQUENCE [LARGE SCALE GENOMIC DNA]</scope>
    <source>
        <strain evidence="3">CCUG 53762</strain>
    </source>
</reference>
<dbReference type="Gene3D" id="3.40.50.1110">
    <property type="entry name" value="SGNH hydrolase"/>
    <property type="match status" value="1"/>
</dbReference>
<evidence type="ECO:0000313" key="3">
    <source>
        <dbReference type="Proteomes" id="UP001597118"/>
    </source>
</evidence>
<dbReference type="InterPro" id="IPR036514">
    <property type="entry name" value="SGNH_hydro_sf"/>
</dbReference>
<dbReference type="InterPro" id="IPR013830">
    <property type="entry name" value="SGNH_hydro"/>
</dbReference>
<evidence type="ECO:0000259" key="1">
    <source>
        <dbReference type="Pfam" id="PF13472"/>
    </source>
</evidence>
<sequence length="226" mass="25794">MENKNNKYSILAVLFVLLSLNSFSQIDKFEPQVKGFVRQDSINPPKNGMILLLGSSSFSRWRDVNSYFSDYYILNRSFGGSVIPQLIYHAEDVIFRYKPVQVIIYCGDNDIAIKTTTPEGVAEDFAKLFNTIRKRLGKKVNISYVAIKPSPARKWNATRVIETNKLIADFIRKKSNANFVDVYRKMVDGQGEPLADIFISDNLHMNAKGYGIWKEALTPVLVRNKK</sequence>
<dbReference type="EMBL" id="JBHUDG010000049">
    <property type="protein sequence ID" value="MFD1631619.1"/>
    <property type="molecule type" value="Genomic_DNA"/>
</dbReference>
<dbReference type="PANTHER" id="PTHR30383:SF5">
    <property type="entry name" value="SGNH HYDROLASE-TYPE ESTERASE DOMAIN-CONTAINING PROTEIN"/>
    <property type="match status" value="1"/>
</dbReference>
<proteinExistence type="predicted"/>
<dbReference type="RefSeq" id="WP_379663987.1">
    <property type="nucleotide sequence ID" value="NZ_JBHUDG010000049.1"/>
</dbReference>
<feature type="domain" description="SGNH hydrolase-type esterase" evidence="1">
    <location>
        <begin position="61"/>
        <end position="211"/>
    </location>
</feature>
<dbReference type="PANTHER" id="PTHR30383">
    <property type="entry name" value="THIOESTERASE 1/PROTEASE 1/LYSOPHOSPHOLIPASE L1"/>
    <property type="match status" value="1"/>
</dbReference>
<organism evidence="2 3">
    <name type="scientific">Pseudopedobacter beijingensis</name>
    <dbReference type="NCBI Taxonomy" id="1207056"/>
    <lineage>
        <taxon>Bacteria</taxon>
        <taxon>Pseudomonadati</taxon>
        <taxon>Bacteroidota</taxon>
        <taxon>Sphingobacteriia</taxon>
        <taxon>Sphingobacteriales</taxon>
        <taxon>Sphingobacteriaceae</taxon>
        <taxon>Pseudopedobacter</taxon>
    </lineage>
</organism>
<keyword evidence="3" id="KW-1185">Reference proteome</keyword>
<dbReference type="SUPFAM" id="SSF52266">
    <property type="entry name" value="SGNH hydrolase"/>
    <property type="match status" value="1"/>
</dbReference>
<protein>
    <submittedName>
        <fullName evidence="2">GDSL-type esterase/lipase family protein</fullName>
    </submittedName>
</protein>
<accession>A0ABW4IGZ0</accession>
<dbReference type="Pfam" id="PF13472">
    <property type="entry name" value="Lipase_GDSL_2"/>
    <property type="match status" value="1"/>
</dbReference>
<gene>
    <name evidence="2" type="ORF">ACFSAH_17220</name>
</gene>
<dbReference type="Proteomes" id="UP001597118">
    <property type="component" value="Unassembled WGS sequence"/>
</dbReference>
<evidence type="ECO:0000313" key="2">
    <source>
        <dbReference type="EMBL" id="MFD1631619.1"/>
    </source>
</evidence>
<comment type="caution">
    <text evidence="2">The sequence shown here is derived from an EMBL/GenBank/DDBJ whole genome shotgun (WGS) entry which is preliminary data.</text>
</comment>
<dbReference type="InterPro" id="IPR051532">
    <property type="entry name" value="Ester_Hydrolysis_Enzymes"/>
</dbReference>
<name>A0ABW4IGZ0_9SPHI</name>